<evidence type="ECO:0000313" key="4">
    <source>
        <dbReference type="Proteomes" id="UP001554567"/>
    </source>
</evidence>
<evidence type="ECO:0000313" key="3">
    <source>
        <dbReference type="EMBL" id="MEW5292011.1"/>
    </source>
</evidence>
<dbReference type="RefSeq" id="WP_367168823.1">
    <property type="nucleotide sequence ID" value="NZ_JBFKZN010000029.1"/>
</dbReference>
<feature type="region of interest" description="Disordered" evidence="2">
    <location>
        <begin position="77"/>
        <end position="124"/>
    </location>
</feature>
<feature type="compositionally biased region" description="Polar residues" evidence="2">
    <location>
        <begin position="113"/>
        <end position="124"/>
    </location>
</feature>
<dbReference type="EMBL" id="JBFKZN010000029">
    <property type="protein sequence ID" value="MEW5292011.1"/>
    <property type="molecule type" value="Genomic_DNA"/>
</dbReference>
<dbReference type="InterPro" id="IPR025157">
    <property type="entry name" value="Hemagglutinin_rpt"/>
</dbReference>
<comment type="caution">
    <text evidence="3">The sequence shown here is derived from an EMBL/GenBank/DDBJ whole genome shotgun (WGS) entry which is preliminary data.</text>
</comment>
<organism evidence="3 4">
    <name type="scientific">Erwinia papayae</name>
    <dbReference type="NCBI Taxonomy" id="206499"/>
    <lineage>
        <taxon>Bacteria</taxon>
        <taxon>Pseudomonadati</taxon>
        <taxon>Pseudomonadota</taxon>
        <taxon>Gammaproteobacteria</taxon>
        <taxon>Enterobacterales</taxon>
        <taxon>Erwiniaceae</taxon>
        <taxon>Erwinia</taxon>
    </lineage>
</organism>
<gene>
    <name evidence="3" type="ORF">ABW286_23020</name>
</gene>
<proteinExistence type="predicted"/>
<protein>
    <submittedName>
        <fullName evidence="3">Hemagglutinin repeat-containing protein</fullName>
    </submittedName>
</protein>
<reference evidence="3 4" key="1">
    <citation type="submission" date="2024-07" db="EMBL/GenBank/DDBJ databases">
        <authorList>
            <person name="Dulla G.F.J."/>
            <person name="Delorm J.G."/>
        </authorList>
    </citation>
    <scope>NUCLEOTIDE SEQUENCE [LARGE SCALE GENOMIC DNA]</scope>
    <source>
        <strain evidence="3 4">JGD 233</strain>
    </source>
</reference>
<feature type="region of interest" description="Disordered" evidence="2">
    <location>
        <begin position="1"/>
        <end position="49"/>
    </location>
</feature>
<feature type="compositionally biased region" description="Polar residues" evidence="2">
    <location>
        <begin position="16"/>
        <end position="49"/>
    </location>
</feature>
<dbReference type="Proteomes" id="UP001554567">
    <property type="component" value="Unassembled WGS sequence"/>
</dbReference>
<keyword evidence="1" id="KW-0800">Toxin</keyword>
<evidence type="ECO:0000256" key="2">
    <source>
        <dbReference type="SAM" id="MobiDB-lite"/>
    </source>
</evidence>
<accession>A0ABV3N8H7</accession>
<name>A0ABV3N8H7_9GAMM</name>
<dbReference type="Pfam" id="PF13332">
    <property type="entry name" value="Fil_haemagg_2"/>
    <property type="match status" value="1"/>
</dbReference>
<keyword evidence="4" id="KW-1185">Reference proteome</keyword>
<feature type="compositionally biased region" description="Low complexity" evidence="2">
    <location>
        <begin position="77"/>
        <end position="95"/>
    </location>
</feature>
<sequence length="124" mass="12515">MWLQRDQHQVARKYSPSVSSRCHQLTSGEARSGTRGVQNASDSTVSNSASQIAAGKNLVVSAGHDLNVTASNLNAGGNAALAAGNDLNLNSAGNAQNSAQGNKESHAGGLDRTSVSSGGNLTLA</sequence>
<evidence type="ECO:0000256" key="1">
    <source>
        <dbReference type="ARBA" id="ARBA00022656"/>
    </source>
</evidence>
<feature type="non-terminal residue" evidence="3">
    <location>
        <position position="124"/>
    </location>
</feature>